<organism evidence="4 5">
    <name type="scientific">Hyphomonas atlantica</name>
    <dbReference type="NCBI Taxonomy" id="1280948"/>
    <lineage>
        <taxon>Bacteria</taxon>
        <taxon>Pseudomonadati</taxon>
        <taxon>Pseudomonadota</taxon>
        <taxon>Alphaproteobacteria</taxon>
        <taxon>Hyphomonadales</taxon>
        <taxon>Hyphomonadaceae</taxon>
        <taxon>Hyphomonas</taxon>
    </lineage>
</organism>
<dbReference type="InterPro" id="IPR009075">
    <property type="entry name" value="AcylCo_DH/oxidase_C"/>
</dbReference>
<dbReference type="AlphaFoldDB" id="A0A356W5P5"/>
<evidence type="ECO:0000313" key="4">
    <source>
        <dbReference type="EMBL" id="HBQ48999.1"/>
    </source>
</evidence>
<dbReference type="GO" id="GO:0033539">
    <property type="term" value="P:fatty acid beta-oxidation using acyl-CoA dehydrogenase"/>
    <property type="evidence" value="ECO:0007669"/>
    <property type="project" value="TreeGrafter"/>
</dbReference>
<keyword evidence="2" id="KW-0560">Oxidoreductase</keyword>
<evidence type="ECO:0000256" key="1">
    <source>
        <dbReference type="ARBA" id="ARBA00022630"/>
    </source>
</evidence>
<dbReference type="Pfam" id="PF00441">
    <property type="entry name" value="Acyl-CoA_dh_1"/>
    <property type="match status" value="1"/>
</dbReference>
<gene>
    <name evidence="4" type="ORF">DD728_08955</name>
</gene>
<sequence>VVPEENLLGGEGGGFSMGQHRLAYGRLRHGMHNVAMAQRALDLATEHVTNRETFGQPLEDRQGVQFMLAECASQLYIARLM</sequence>
<reference evidence="4 5" key="1">
    <citation type="journal article" date="2018" name="Nat. Biotechnol.">
        <title>A standardized bacterial taxonomy based on genome phylogeny substantially revises the tree of life.</title>
        <authorList>
            <person name="Parks D.H."/>
            <person name="Chuvochina M."/>
            <person name="Waite D.W."/>
            <person name="Rinke C."/>
            <person name="Skarshewski A."/>
            <person name="Chaumeil P.A."/>
            <person name="Hugenholtz P."/>
        </authorList>
    </citation>
    <scope>NUCLEOTIDE SEQUENCE [LARGE SCALE GENOMIC DNA]</scope>
    <source>
        <strain evidence="4">UBA10378</strain>
    </source>
</reference>
<evidence type="ECO:0000256" key="2">
    <source>
        <dbReference type="ARBA" id="ARBA00023002"/>
    </source>
</evidence>
<comment type="caution">
    <text evidence="4">The sequence shown here is derived from an EMBL/GenBank/DDBJ whole genome shotgun (WGS) entry which is preliminary data.</text>
</comment>
<proteinExistence type="predicted"/>
<feature type="non-terminal residue" evidence="4">
    <location>
        <position position="81"/>
    </location>
</feature>
<dbReference type="GO" id="GO:0005737">
    <property type="term" value="C:cytoplasm"/>
    <property type="evidence" value="ECO:0007669"/>
    <property type="project" value="TreeGrafter"/>
</dbReference>
<dbReference type="Gene3D" id="1.20.140.10">
    <property type="entry name" value="Butyryl-CoA Dehydrogenase, subunit A, domain 3"/>
    <property type="match status" value="1"/>
</dbReference>
<evidence type="ECO:0000259" key="3">
    <source>
        <dbReference type="Pfam" id="PF00441"/>
    </source>
</evidence>
<accession>A0A356W5P5</accession>
<dbReference type="Proteomes" id="UP000263957">
    <property type="component" value="Unassembled WGS sequence"/>
</dbReference>
<dbReference type="GO" id="GO:0003995">
    <property type="term" value="F:acyl-CoA dehydrogenase activity"/>
    <property type="evidence" value="ECO:0007669"/>
    <property type="project" value="TreeGrafter"/>
</dbReference>
<dbReference type="PANTHER" id="PTHR48083">
    <property type="entry name" value="MEDIUM-CHAIN SPECIFIC ACYL-COA DEHYDROGENASE, MITOCHONDRIAL-RELATED"/>
    <property type="match status" value="1"/>
</dbReference>
<name>A0A356W5P5_9PROT</name>
<dbReference type="InterPro" id="IPR050741">
    <property type="entry name" value="Acyl-CoA_dehydrogenase"/>
</dbReference>
<keyword evidence="1" id="KW-0285">Flavoprotein</keyword>
<evidence type="ECO:0000313" key="5">
    <source>
        <dbReference type="Proteomes" id="UP000263957"/>
    </source>
</evidence>
<feature type="non-terminal residue" evidence="4">
    <location>
        <position position="1"/>
    </location>
</feature>
<dbReference type="EMBL" id="DOGS01000183">
    <property type="protein sequence ID" value="HBQ48999.1"/>
    <property type="molecule type" value="Genomic_DNA"/>
</dbReference>
<protein>
    <submittedName>
        <fullName evidence="4">Acyl-CoA dehydrogenase</fullName>
    </submittedName>
</protein>
<dbReference type="SUPFAM" id="SSF47203">
    <property type="entry name" value="Acyl-CoA dehydrogenase C-terminal domain-like"/>
    <property type="match status" value="1"/>
</dbReference>
<feature type="domain" description="Acyl-CoA dehydrogenase/oxidase C-terminal" evidence="3">
    <location>
        <begin position="12"/>
        <end position="81"/>
    </location>
</feature>
<dbReference type="InterPro" id="IPR036250">
    <property type="entry name" value="AcylCo_DH-like_C"/>
</dbReference>